<evidence type="ECO:0000313" key="4">
    <source>
        <dbReference type="Proteomes" id="UP000292939"/>
    </source>
</evidence>
<dbReference type="AlphaFoldDB" id="A0A4P6ULT7"/>
<dbReference type="PANTHER" id="PTHR36919:SF3">
    <property type="entry name" value="BLL5882 PROTEIN"/>
    <property type="match status" value="1"/>
</dbReference>
<accession>A0A4P6ULT7</accession>
<evidence type="ECO:0000256" key="1">
    <source>
        <dbReference type="SAM" id="MobiDB-lite"/>
    </source>
</evidence>
<dbReference type="KEGG" id="hgr:DW355_06170"/>
<name>A0A4P6ULT7_9BURK</name>
<feature type="region of interest" description="Disordered" evidence="1">
    <location>
        <begin position="1"/>
        <end position="21"/>
    </location>
</feature>
<dbReference type="EMBL" id="CP031395">
    <property type="protein sequence ID" value="QBK04431.1"/>
    <property type="molecule type" value="Genomic_DNA"/>
</dbReference>
<evidence type="ECO:0000313" key="3">
    <source>
        <dbReference type="EMBL" id="QBK04431.1"/>
    </source>
</evidence>
<dbReference type="Proteomes" id="UP000292939">
    <property type="component" value="Chromosome"/>
</dbReference>
<gene>
    <name evidence="3" type="ORF">DW355_06170</name>
</gene>
<feature type="domain" description="DUF2147" evidence="2">
    <location>
        <begin position="52"/>
        <end position="169"/>
    </location>
</feature>
<dbReference type="InterPro" id="IPR019223">
    <property type="entry name" value="DUF2147"/>
</dbReference>
<reference evidence="3 4" key="1">
    <citation type="submission" date="2018-07" db="EMBL/GenBank/DDBJ databases">
        <title>Exploring interactions and the metabolic potential of the ultra-small soil bacteria Hylemonella gracilis.</title>
        <authorList>
            <person name="Tyc O."/>
            <person name="Kulkarni P."/>
            <person name="Gawehns F."/>
            <person name="Hundscheid M."/>
            <person name="Zweers H."/>
            <person name="Garbeva P."/>
        </authorList>
    </citation>
    <scope>NUCLEOTIDE SEQUENCE [LARGE SCALE GENOMIC DNA]</scope>
    <source>
        <strain evidence="3 4">NS1</strain>
    </source>
</reference>
<dbReference type="Gene3D" id="2.40.128.520">
    <property type="match status" value="1"/>
</dbReference>
<proteinExistence type="predicted"/>
<organism evidence="3 4">
    <name type="scientific">Hylemonella gracilis</name>
    <dbReference type="NCBI Taxonomy" id="80880"/>
    <lineage>
        <taxon>Bacteria</taxon>
        <taxon>Pseudomonadati</taxon>
        <taxon>Pseudomonadota</taxon>
        <taxon>Betaproteobacteria</taxon>
        <taxon>Burkholderiales</taxon>
        <taxon>Comamonadaceae</taxon>
        <taxon>Hylemonella</taxon>
    </lineage>
</organism>
<dbReference type="OrthoDB" id="9814399at2"/>
<dbReference type="RefSeq" id="WP_131278517.1">
    <property type="nucleotide sequence ID" value="NZ_CP031395.1"/>
</dbReference>
<dbReference type="PANTHER" id="PTHR36919">
    <property type="entry name" value="BLR1215 PROTEIN"/>
    <property type="match status" value="1"/>
</dbReference>
<protein>
    <submittedName>
        <fullName evidence="3">DUF2147 domain-containing protein</fullName>
    </submittedName>
</protein>
<evidence type="ECO:0000259" key="2">
    <source>
        <dbReference type="Pfam" id="PF09917"/>
    </source>
</evidence>
<sequence length="171" mass="18678">MKHPRNAFGISPLRGHTQWPGQAGSTGARVWLLGTLLFVAASVVHAQNTPVGKWHTIDDETGEVKSLIAITETGGVVAGRIEQLLRKGADPKASCVKCEDDRKGQPMVGLEIIRGVKQNRGEAIWEGGEILDPEKGKTYKLKLTPIEGGAKLQVRGYLGPFYRTQIWVRVN</sequence>
<dbReference type="Pfam" id="PF09917">
    <property type="entry name" value="DUF2147"/>
    <property type="match status" value="1"/>
</dbReference>